<evidence type="ECO:0000313" key="1">
    <source>
        <dbReference type="EMBL" id="KAK8870438.1"/>
    </source>
</evidence>
<proteinExistence type="predicted"/>
<accession>A0ABR2IXX8</accession>
<name>A0ABR2IXX8_9EUKA</name>
<gene>
    <name evidence="1" type="ORF">M9Y10_008320</name>
</gene>
<dbReference type="Proteomes" id="UP001470230">
    <property type="component" value="Unassembled WGS sequence"/>
</dbReference>
<evidence type="ECO:0000313" key="2">
    <source>
        <dbReference type="Proteomes" id="UP001470230"/>
    </source>
</evidence>
<dbReference type="EMBL" id="JAPFFF010000014">
    <property type="protein sequence ID" value="KAK8870438.1"/>
    <property type="molecule type" value="Genomic_DNA"/>
</dbReference>
<organism evidence="1 2">
    <name type="scientific">Tritrichomonas musculus</name>
    <dbReference type="NCBI Taxonomy" id="1915356"/>
    <lineage>
        <taxon>Eukaryota</taxon>
        <taxon>Metamonada</taxon>
        <taxon>Parabasalia</taxon>
        <taxon>Tritrichomonadida</taxon>
        <taxon>Tritrichomonadidae</taxon>
        <taxon>Tritrichomonas</taxon>
    </lineage>
</organism>
<protein>
    <submittedName>
        <fullName evidence="1">Uncharacterized protein</fullName>
    </submittedName>
</protein>
<keyword evidence="2" id="KW-1185">Reference proteome</keyword>
<reference evidence="1 2" key="1">
    <citation type="submission" date="2024-04" db="EMBL/GenBank/DDBJ databases">
        <title>Tritrichomonas musculus Genome.</title>
        <authorList>
            <person name="Alves-Ferreira E."/>
            <person name="Grigg M."/>
            <person name="Lorenzi H."/>
            <person name="Galac M."/>
        </authorList>
    </citation>
    <scope>NUCLEOTIDE SEQUENCE [LARGE SCALE GENOMIC DNA]</scope>
    <source>
        <strain evidence="1 2">EAF2021</strain>
    </source>
</reference>
<comment type="caution">
    <text evidence="1">The sequence shown here is derived from an EMBL/GenBank/DDBJ whole genome shotgun (WGS) entry which is preliminary data.</text>
</comment>
<sequence>MNNFISNQVSFQSNLKENYFIEAIFAIANDFDRTHCNTSTDNSTIPEMINVIGKNSFERCPETIKNMEKEMYNLFLNENDSYFCQNTKEDESIDSSNFNIQPFATERSNSERTLHNDSIGLFNNENITNEFNPFYNTIDKYPYIHENKKDSQYEFQFLAKNNSLQFKDTHIFSFFPQS</sequence>